<feature type="region of interest" description="Disordered" evidence="1">
    <location>
        <begin position="415"/>
        <end position="440"/>
    </location>
</feature>
<dbReference type="OrthoDB" id="470139at2"/>
<evidence type="ECO:0000259" key="2">
    <source>
        <dbReference type="Pfam" id="PF06527"/>
    </source>
</evidence>
<evidence type="ECO:0000313" key="4">
    <source>
        <dbReference type="Proteomes" id="UP000001235"/>
    </source>
</evidence>
<dbReference type="eggNOG" id="ENOG502ZACT">
    <property type="taxonomic scope" value="Bacteria"/>
</dbReference>
<accession>D9SEL6</accession>
<dbReference type="RefSeq" id="WP_013294813.1">
    <property type="nucleotide sequence ID" value="NC_014394.1"/>
</dbReference>
<dbReference type="AlphaFoldDB" id="D9SEL6"/>
<dbReference type="Pfam" id="PF06527">
    <property type="entry name" value="TniQ"/>
    <property type="match status" value="1"/>
</dbReference>
<dbReference type="InterPro" id="IPR009492">
    <property type="entry name" value="TniQ"/>
</dbReference>
<evidence type="ECO:0000256" key="1">
    <source>
        <dbReference type="SAM" id="MobiDB-lite"/>
    </source>
</evidence>
<keyword evidence="4" id="KW-1185">Reference proteome</keyword>
<dbReference type="HOGENOM" id="CLU_550801_0_0_4"/>
<dbReference type="KEGG" id="gca:Galf_2919"/>
<dbReference type="Proteomes" id="UP000001235">
    <property type="component" value="Chromosome"/>
</dbReference>
<protein>
    <recommendedName>
        <fullName evidence="2">TniQ domain-containing protein</fullName>
    </recommendedName>
</protein>
<feature type="domain" description="TniQ" evidence="2">
    <location>
        <begin position="3"/>
        <end position="148"/>
    </location>
</feature>
<evidence type="ECO:0000313" key="3">
    <source>
        <dbReference type="EMBL" id="ADL56911.1"/>
    </source>
</evidence>
<dbReference type="EMBL" id="CP002159">
    <property type="protein sequence ID" value="ADL56911.1"/>
    <property type="molecule type" value="Genomic_DNA"/>
</dbReference>
<sequence>MLIRPSPYPEELDRGYLGRVMRENGKATEKDAVTLMGIWAGVADKTRREVSCLELLSKVAGSELSMFVKQHTTLPFRRGITSYHPDLPHGGEQQRSMLWTTGMQLARTGAYFCAECVHEDQGFHGQSYWRREHQIPGMLWCSKHATPLKYTKHESAFLLSPAAQFPHCVTVDEKWVKQAFNNKAIQRYNEICCNLLDTRKPYDVKYVSEVLKEKASERGYQTHGGKVKSPLLSDDVIHAFGRKWLATVLPALADKPEGSYLSQMDGVLHLKTSASSTSVYVLALAVLYESVDMALNALESSSSVMITRTRQPSPQFTRDELLEAYIQGRGNYPIIAASLSVSTPTITFKLAAVGLPNLAKQTIFRAALAFYVDKQSVQASTEKGNISVAAMEELIRNAGCDLTRALQAMQRPVGRGTGVRRARQLTPGEASSATGPVATKFSPRLRPEQLRAQELRARAEEACLA</sequence>
<gene>
    <name evidence="3" type="ordered locus">Galf_2919</name>
</gene>
<name>D9SEL6_GALCS</name>
<organism evidence="3 4">
    <name type="scientific">Gallionella capsiferriformans (strain ES-2)</name>
    <name type="common">Gallionella ferruginea capsiferriformans (strain ES-2)</name>
    <dbReference type="NCBI Taxonomy" id="395494"/>
    <lineage>
        <taxon>Bacteria</taxon>
        <taxon>Pseudomonadati</taxon>
        <taxon>Pseudomonadota</taxon>
        <taxon>Betaproteobacteria</taxon>
        <taxon>Nitrosomonadales</taxon>
        <taxon>Gallionellaceae</taxon>
        <taxon>Gallionella</taxon>
    </lineage>
</organism>
<proteinExistence type="predicted"/>
<reference evidence="3 4" key="1">
    <citation type="submission" date="2010-08" db="EMBL/GenBank/DDBJ databases">
        <title>Complete sequence of Gallionella capsiferriformans ES-2.</title>
        <authorList>
            <consortium name="US DOE Joint Genome Institute"/>
            <person name="Lucas S."/>
            <person name="Copeland A."/>
            <person name="Lapidus A."/>
            <person name="Cheng J.-F."/>
            <person name="Bruce D."/>
            <person name="Goodwin L."/>
            <person name="Pitluck S."/>
            <person name="Chertkov O."/>
            <person name="Davenport K.W."/>
            <person name="Detter J.C."/>
            <person name="Han C."/>
            <person name="Tapia R."/>
            <person name="Land M."/>
            <person name="Hauser L."/>
            <person name="Chang Y.-J."/>
            <person name="Jeffries C."/>
            <person name="Kyrpides N."/>
            <person name="Ivanova N."/>
            <person name="Mikhailova N."/>
            <person name="Shelobolina E.S."/>
            <person name="Picardal F."/>
            <person name="Roden E."/>
            <person name="Emerson D."/>
            <person name="Woyke T."/>
        </authorList>
    </citation>
    <scope>NUCLEOTIDE SEQUENCE [LARGE SCALE GENOMIC DNA]</scope>
    <source>
        <strain evidence="3 4">ES-2</strain>
    </source>
</reference>
<dbReference type="STRING" id="395494.Galf_2919"/>